<reference evidence="3" key="1">
    <citation type="submission" date="2021-03" db="EMBL/GenBank/DDBJ databases">
        <title>Antimicrobial resistance genes in bacteria isolated from Japanese honey, and their potential for conferring macrolide and lincosamide resistance in the American foulbrood pathogen Paenibacillus larvae.</title>
        <authorList>
            <person name="Okamoto M."/>
            <person name="Kumagai M."/>
            <person name="Kanamori H."/>
            <person name="Takamatsu D."/>
        </authorList>
    </citation>
    <scope>NUCLEOTIDE SEQUENCE</scope>
    <source>
        <strain evidence="3">J2TS6</strain>
    </source>
</reference>
<dbReference type="Gene3D" id="3.30.2140.20">
    <property type="match status" value="1"/>
</dbReference>
<gene>
    <name evidence="3" type="primary">nhoA</name>
    <name evidence="3" type="ORF">J2TS6_38210</name>
</gene>
<dbReference type="InterPro" id="IPR038765">
    <property type="entry name" value="Papain-like_cys_pep_sf"/>
</dbReference>
<dbReference type="InterPro" id="IPR001447">
    <property type="entry name" value="Arylamine_N-AcTrfase"/>
</dbReference>
<keyword evidence="4" id="KW-1185">Reference proteome</keyword>
<comment type="similarity">
    <text evidence="1 2">Belongs to the arylamine N-acetyltransferase family.</text>
</comment>
<dbReference type="SUPFAM" id="SSF54001">
    <property type="entry name" value="Cysteine proteinases"/>
    <property type="match status" value="1"/>
</dbReference>
<evidence type="ECO:0000313" key="4">
    <source>
        <dbReference type="Proteomes" id="UP000679779"/>
    </source>
</evidence>
<dbReference type="PANTHER" id="PTHR11786:SF0">
    <property type="entry name" value="ARYLAMINE N-ACETYLTRANSFERASE 4-RELATED"/>
    <property type="match status" value="1"/>
</dbReference>
<dbReference type="AlphaFoldDB" id="A0A920CAV1"/>
<dbReference type="EMBL" id="BORQ01000004">
    <property type="protein sequence ID" value="GIO32680.1"/>
    <property type="molecule type" value="Genomic_DNA"/>
</dbReference>
<accession>A0A920CAV1</accession>
<dbReference type="Pfam" id="PF00797">
    <property type="entry name" value="Acetyltransf_2"/>
    <property type="match status" value="1"/>
</dbReference>
<evidence type="ECO:0000313" key="3">
    <source>
        <dbReference type="EMBL" id="GIO32680.1"/>
    </source>
</evidence>
<protein>
    <submittedName>
        <fullName evidence="3">N-hydroxyarylamine O-acetyltransferase</fullName>
    </submittedName>
</protein>
<dbReference type="GO" id="GO:0016407">
    <property type="term" value="F:acetyltransferase activity"/>
    <property type="evidence" value="ECO:0007669"/>
    <property type="project" value="InterPro"/>
</dbReference>
<evidence type="ECO:0000256" key="2">
    <source>
        <dbReference type="RuleBase" id="RU003452"/>
    </source>
</evidence>
<organism evidence="3 4">
    <name type="scientific">Paenibacillus albilobatus</name>
    <dbReference type="NCBI Taxonomy" id="2716884"/>
    <lineage>
        <taxon>Bacteria</taxon>
        <taxon>Bacillati</taxon>
        <taxon>Bacillota</taxon>
        <taxon>Bacilli</taxon>
        <taxon>Bacillales</taxon>
        <taxon>Paenibacillaceae</taxon>
        <taxon>Paenibacillus</taxon>
    </lineage>
</organism>
<name>A0A920CAV1_9BACL</name>
<comment type="caution">
    <text evidence="3">The sequence shown here is derived from an EMBL/GenBank/DDBJ whole genome shotgun (WGS) entry which is preliminary data.</text>
</comment>
<dbReference type="PANTHER" id="PTHR11786">
    <property type="entry name" value="N-HYDROXYARYLAMINE O-ACETYLTRANSFERASE"/>
    <property type="match status" value="1"/>
</dbReference>
<dbReference type="RefSeq" id="WP_160039635.1">
    <property type="nucleotide sequence ID" value="NZ_BORQ01000004.1"/>
</dbReference>
<sequence length="259" mass="29372">MNVNGYLTRLGIKEQRQASLDFLRLLQNGHVTRIPFENLDIVGGIPLSLNAENQYDKIVSRERGGVCYELNGLFHELLRKLGFSVSLTAATVKTEDGWFLTGSHAINMVRVDGSDYLVDVGFGGRTPRQPVPLTGKEVHDADGGSYRIRPWGDREGKLVLERREGSDWDTLYKFDPAETKQLKDFYDVFMMTQYGEQSKFNKMPVAMILTEAGRITLNDHSLTMVMENRKAKEVIKPGDFEKVLADIFNIKSPPKQIER</sequence>
<dbReference type="PRINTS" id="PR01543">
    <property type="entry name" value="ANATRNSFRASE"/>
</dbReference>
<dbReference type="InterPro" id="IPR053710">
    <property type="entry name" value="Arylamine_NAT_domain_sf"/>
</dbReference>
<dbReference type="Proteomes" id="UP000679779">
    <property type="component" value="Unassembled WGS sequence"/>
</dbReference>
<evidence type="ECO:0000256" key="1">
    <source>
        <dbReference type="ARBA" id="ARBA00006547"/>
    </source>
</evidence>
<proteinExistence type="inferred from homology"/>